<reference evidence="2" key="1">
    <citation type="journal article" date="2021" name="bioRxiv">
        <title>Whole Genome Assembly and Annotation of Northern Wild Rice, Zizania palustris L., Supports a Whole Genome Duplication in the Zizania Genus.</title>
        <authorList>
            <person name="Haas M."/>
            <person name="Kono T."/>
            <person name="Macchietto M."/>
            <person name="Millas R."/>
            <person name="McGilp L."/>
            <person name="Shao M."/>
            <person name="Duquette J."/>
            <person name="Hirsch C.N."/>
            <person name="Kimball J."/>
        </authorList>
    </citation>
    <scope>NUCLEOTIDE SEQUENCE</scope>
    <source>
        <tissue evidence="2">Fresh leaf tissue</tissue>
    </source>
</reference>
<keyword evidence="3" id="KW-1185">Reference proteome</keyword>
<proteinExistence type="predicted"/>
<feature type="compositionally biased region" description="Polar residues" evidence="1">
    <location>
        <begin position="60"/>
        <end position="74"/>
    </location>
</feature>
<sequence length="139" mass="14623">MRGGGTSGGFKAAGWGFRVGPGARRWASVQGWETLGGTHHSDPSRPTLGDPTPQGAIPSRQPSPRTVLPGTQSHPEPPRDACRSQPEATRPLPPNVALSCPHRREPLASPHLKLPSSDAATESPAVPARCRILKSAHSL</sequence>
<evidence type="ECO:0000256" key="1">
    <source>
        <dbReference type="SAM" id="MobiDB-lite"/>
    </source>
</evidence>
<evidence type="ECO:0000313" key="3">
    <source>
        <dbReference type="Proteomes" id="UP000729402"/>
    </source>
</evidence>
<organism evidence="2 3">
    <name type="scientific">Zizania palustris</name>
    <name type="common">Northern wild rice</name>
    <dbReference type="NCBI Taxonomy" id="103762"/>
    <lineage>
        <taxon>Eukaryota</taxon>
        <taxon>Viridiplantae</taxon>
        <taxon>Streptophyta</taxon>
        <taxon>Embryophyta</taxon>
        <taxon>Tracheophyta</taxon>
        <taxon>Spermatophyta</taxon>
        <taxon>Magnoliopsida</taxon>
        <taxon>Liliopsida</taxon>
        <taxon>Poales</taxon>
        <taxon>Poaceae</taxon>
        <taxon>BOP clade</taxon>
        <taxon>Oryzoideae</taxon>
        <taxon>Oryzeae</taxon>
        <taxon>Zizaniinae</taxon>
        <taxon>Zizania</taxon>
    </lineage>
</organism>
<comment type="caution">
    <text evidence="2">The sequence shown here is derived from an EMBL/GenBank/DDBJ whole genome shotgun (WGS) entry which is preliminary data.</text>
</comment>
<evidence type="ECO:0000313" key="2">
    <source>
        <dbReference type="EMBL" id="KAG8068846.1"/>
    </source>
</evidence>
<dbReference type="EMBL" id="JAAALK010000284">
    <property type="protein sequence ID" value="KAG8068846.1"/>
    <property type="molecule type" value="Genomic_DNA"/>
</dbReference>
<accession>A0A8J5S550</accession>
<reference evidence="2" key="2">
    <citation type="submission" date="2021-02" db="EMBL/GenBank/DDBJ databases">
        <authorList>
            <person name="Kimball J.A."/>
            <person name="Haas M.W."/>
            <person name="Macchietto M."/>
            <person name="Kono T."/>
            <person name="Duquette J."/>
            <person name="Shao M."/>
        </authorList>
    </citation>
    <scope>NUCLEOTIDE SEQUENCE</scope>
    <source>
        <tissue evidence="2">Fresh leaf tissue</tissue>
    </source>
</reference>
<protein>
    <submittedName>
        <fullName evidence="2">Uncharacterized protein</fullName>
    </submittedName>
</protein>
<name>A0A8J5S550_ZIZPA</name>
<dbReference type="AlphaFoldDB" id="A0A8J5S550"/>
<feature type="region of interest" description="Disordered" evidence="1">
    <location>
        <begin position="28"/>
        <end position="126"/>
    </location>
</feature>
<dbReference type="Proteomes" id="UP000729402">
    <property type="component" value="Unassembled WGS sequence"/>
</dbReference>
<gene>
    <name evidence="2" type="ORF">GUJ93_ZPchr0005g15024</name>
</gene>